<dbReference type="OMA" id="CWRRWYK"/>
<evidence type="ECO:0000256" key="1">
    <source>
        <dbReference type="SAM" id="MobiDB-lite"/>
    </source>
</evidence>
<reference evidence="2 3" key="1">
    <citation type="journal article" date="2004" name="Nature">
        <title>Genome evolution in yeasts.</title>
        <authorList>
            <consortium name="Genolevures"/>
            <person name="Dujon B."/>
            <person name="Sherman D."/>
            <person name="Fischer G."/>
            <person name="Durrens P."/>
            <person name="Casaregola S."/>
            <person name="Lafontaine I."/>
            <person name="de Montigny J."/>
            <person name="Marck C."/>
            <person name="Neuveglise C."/>
            <person name="Talla E."/>
            <person name="Goffard N."/>
            <person name="Frangeul L."/>
            <person name="Aigle M."/>
            <person name="Anthouard V."/>
            <person name="Babour A."/>
            <person name="Barbe V."/>
            <person name="Barnay S."/>
            <person name="Blanchin S."/>
            <person name="Beckerich J.M."/>
            <person name="Beyne E."/>
            <person name="Bleykasten C."/>
            <person name="Boisrame A."/>
            <person name="Boyer J."/>
            <person name="Cattolico L."/>
            <person name="Confanioleri F."/>
            <person name="de Daruvar A."/>
            <person name="Despons L."/>
            <person name="Fabre E."/>
            <person name="Fairhead C."/>
            <person name="Ferry-Dumazet H."/>
            <person name="Groppi A."/>
            <person name="Hantraye F."/>
            <person name="Hennequin C."/>
            <person name="Jauniaux N."/>
            <person name="Joyet P."/>
            <person name="Kachouri R."/>
            <person name="Kerrest A."/>
            <person name="Koszul R."/>
            <person name="Lemaire M."/>
            <person name="Lesur I."/>
            <person name="Ma L."/>
            <person name="Muller H."/>
            <person name="Nicaud J.M."/>
            <person name="Nikolski M."/>
            <person name="Oztas S."/>
            <person name="Ozier-Kalogeropoulos O."/>
            <person name="Pellenz S."/>
            <person name="Potier S."/>
            <person name="Richard G.F."/>
            <person name="Straub M.L."/>
            <person name="Suleau A."/>
            <person name="Swennene D."/>
            <person name="Tekaia F."/>
            <person name="Wesolowski-Louvel M."/>
            <person name="Westhof E."/>
            <person name="Wirth B."/>
            <person name="Zeniou-Meyer M."/>
            <person name="Zivanovic I."/>
            <person name="Bolotin-Fukuhara M."/>
            <person name="Thierry A."/>
            <person name="Bouchier C."/>
            <person name="Caudron B."/>
            <person name="Scarpelli C."/>
            <person name="Gaillardin C."/>
            <person name="Weissenbach J."/>
            <person name="Wincker P."/>
            <person name="Souciet J.L."/>
        </authorList>
    </citation>
    <scope>NUCLEOTIDE SEQUENCE [LARGE SCALE GENOMIC DNA]</scope>
    <source>
        <strain evidence="3">ATCC 36239 / CBS 767 / BCRC 21394 / JCM 1990 / NBRC 0083 / IGC 2968</strain>
    </source>
</reference>
<feature type="region of interest" description="Disordered" evidence="1">
    <location>
        <begin position="153"/>
        <end position="173"/>
    </location>
</feature>
<name>Q6BRE9_DEBHA</name>
<dbReference type="PANTHER" id="PTHR28051:SF1">
    <property type="entry name" value="PROTEIN MTL1-RELATED"/>
    <property type="match status" value="1"/>
</dbReference>
<dbReference type="GeneID" id="2901622"/>
<dbReference type="PANTHER" id="PTHR28051">
    <property type="entry name" value="PROTEIN MTL1-RELATED"/>
    <property type="match status" value="1"/>
</dbReference>
<gene>
    <name evidence="2" type="ordered locus">DEHA2D16918g</name>
</gene>
<dbReference type="GO" id="GO:0042149">
    <property type="term" value="P:cellular response to glucose starvation"/>
    <property type="evidence" value="ECO:0007669"/>
    <property type="project" value="TreeGrafter"/>
</dbReference>
<accession>Q6BRE9</accession>
<dbReference type="OrthoDB" id="5563539at2759"/>
<dbReference type="GO" id="GO:0005773">
    <property type="term" value="C:vacuole"/>
    <property type="evidence" value="ECO:0007669"/>
    <property type="project" value="GOC"/>
</dbReference>
<dbReference type="KEGG" id="dha:DEHA2D16918g"/>
<evidence type="ECO:0000313" key="2">
    <source>
        <dbReference type="EMBL" id="CAG87393.1"/>
    </source>
</evidence>
<sequence length="206" mass="23856">MHTGFSYDDLTNYKTRNAPTFTQNIDYMSEHTINEYNLHQCWKRNNSLRVRSQKDDISSVIPSSASRRLENACWRRWYKQMRQLPEVSPSCINWKKDEDITWLYGPKFDTDNFNLCSDNLSVGACDSASAKCDSRHSSVTSLSSTSSLRTMDSDISMDFDQPQDPRTRTASKSKPFKKVKFSYIINSREIINGMSIDYGFLDEMCL</sequence>
<dbReference type="AlphaFoldDB" id="Q6BRE9"/>
<dbReference type="Proteomes" id="UP000000599">
    <property type="component" value="Chromosome D"/>
</dbReference>
<dbReference type="EMBL" id="CR382136">
    <property type="protein sequence ID" value="CAG87393.1"/>
    <property type="molecule type" value="Genomic_DNA"/>
</dbReference>
<dbReference type="InterPro" id="IPR052292">
    <property type="entry name" value="Glucose_repression_reg"/>
</dbReference>
<dbReference type="RefSeq" id="XP_459221.1">
    <property type="nucleotide sequence ID" value="XM_459221.1"/>
</dbReference>
<keyword evidence="3" id="KW-1185">Reference proteome</keyword>
<dbReference type="FunCoup" id="Q6BRE9">
    <property type="interactions" value="50"/>
</dbReference>
<evidence type="ECO:0000313" key="3">
    <source>
        <dbReference type="Proteomes" id="UP000000599"/>
    </source>
</evidence>
<dbReference type="InParanoid" id="Q6BRE9"/>
<protein>
    <submittedName>
        <fullName evidence="2">DEHA2D16918p</fullName>
    </submittedName>
</protein>
<proteinExistence type="predicted"/>
<organism evidence="2 3">
    <name type="scientific">Debaryomyces hansenii (strain ATCC 36239 / CBS 767 / BCRC 21394 / JCM 1990 / NBRC 0083 / IGC 2968)</name>
    <name type="common">Yeast</name>
    <name type="synonym">Torulaspora hansenii</name>
    <dbReference type="NCBI Taxonomy" id="284592"/>
    <lineage>
        <taxon>Eukaryota</taxon>
        <taxon>Fungi</taxon>
        <taxon>Dikarya</taxon>
        <taxon>Ascomycota</taxon>
        <taxon>Saccharomycotina</taxon>
        <taxon>Pichiomycetes</taxon>
        <taxon>Debaryomycetaceae</taxon>
        <taxon>Debaryomyces</taxon>
    </lineage>
</organism>
<dbReference type="eggNOG" id="ENOG502T5ZK">
    <property type="taxonomic scope" value="Eukaryota"/>
</dbReference>
<dbReference type="VEuPathDB" id="FungiDB:DEHA2D16918g"/>
<dbReference type="HOGENOM" id="CLU_058653_0_0_1"/>
<dbReference type="GO" id="GO:0007039">
    <property type="term" value="P:protein catabolic process in the vacuole"/>
    <property type="evidence" value="ECO:0007669"/>
    <property type="project" value="TreeGrafter"/>
</dbReference>